<gene>
    <name evidence="3" type="ordered locus">Bd0847</name>
</gene>
<dbReference type="Gene3D" id="1.25.40.10">
    <property type="entry name" value="Tetratricopeptide repeat domain"/>
    <property type="match status" value="1"/>
</dbReference>
<feature type="transmembrane region" description="Helical" evidence="2">
    <location>
        <begin position="35"/>
        <end position="54"/>
    </location>
</feature>
<proteinExistence type="predicted"/>
<feature type="coiled-coil region" evidence="1">
    <location>
        <begin position="99"/>
        <end position="126"/>
    </location>
</feature>
<dbReference type="SUPFAM" id="SSF48452">
    <property type="entry name" value="TPR-like"/>
    <property type="match status" value="1"/>
</dbReference>
<keyword evidence="2" id="KW-0472">Membrane</keyword>
<dbReference type="Proteomes" id="UP000008080">
    <property type="component" value="Chromosome"/>
</dbReference>
<sequence length="187" mass="21170">MSGLRQGPVSFWNMEKPHLWSGIADKFSMIKPANIAMYAVALTGLTLGLIANPFGSKKHKMDPAEIEALHEKAQVYFEAGNYEGALDTSRKIPSHVPKYSDIRELRRKSENALREYKRKIESGEAEPRTVDRLPAALRDSYFDAKLEFSRGQCKEAFAAMSPVAKYLNNKQDDEIFKACLLTQRKTK</sequence>
<dbReference type="HOGENOM" id="CLU_1657377_0_0_7"/>
<evidence type="ECO:0000256" key="2">
    <source>
        <dbReference type="SAM" id="Phobius"/>
    </source>
</evidence>
<name>Q6MPK5_BDEBA</name>
<evidence type="ECO:0000256" key="1">
    <source>
        <dbReference type="SAM" id="Coils"/>
    </source>
</evidence>
<organism evidence="3 4">
    <name type="scientific">Bdellovibrio bacteriovorus (strain ATCC 15356 / DSM 50701 / NCIMB 9529 / HD100)</name>
    <dbReference type="NCBI Taxonomy" id="264462"/>
    <lineage>
        <taxon>Bacteria</taxon>
        <taxon>Pseudomonadati</taxon>
        <taxon>Bdellovibrionota</taxon>
        <taxon>Bdellovibrionia</taxon>
        <taxon>Bdellovibrionales</taxon>
        <taxon>Pseudobdellovibrionaceae</taxon>
        <taxon>Bdellovibrio</taxon>
    </lineage>
</organism>
<dbReference type="InterPro" id="IPR011990">
    <property type="entry name" value="TPR-like_helical_dom_sf"/>
</dbReference>
<accession>Q6MPK5</accession>
<protein>
    <submittedName>
        <fullName evidence="3">TPR-domain containing protein</fullName>
    </submittedName>
</protein>
<dbReference type="EMBL" id="BX842648">
    <property type="protein sequence ID" value="CAE78792.1"/>
    <property type="molecule type" value="Genomic_DNA"/>
</dbReference>
<keyword evidence="2" id="KW-1133">Transmembrane helix</keyword>
<keyword evidence="4" id="KW-1185">Reference proteome</keyword>
<keyword evidence="2" id="KW-0812">Transmembrane</keyword>
<evidence type="ECO:0000313" key="4">
    <source>
        <dbReference type="Proteomes" id="UP000008080"/>
    </source>
</evidence>
<dbReference type="AlphaFoldDB" id="Q6MPK5"/>
<dbReference type="STRING" id="264462.Bd0847"/>
<reference evidence="3 4" key="1">
    <citation type="journal article" date="2004" name="Science">
        <title>A predator unmasked: life cycle of Bdellovibrio bacteriovorus from a genomic perspective.</title>
        <authorList>
            <person name="Rendulic S."/>
            <person name="Jagtap P."/>
            <person name="Rosinus A."/>
            <person name="Eppinger M."/>
            <person name="Baar C."/>
            <person name="Lanz C."/>
            <person name="Keller H."/>
            <person name="Lambert C."/>
            <person name="Evans K.J."/>
            <person name="Goesmann A."/>
            <person name="Meyer F."/>
            <person name="Sockett R.E."/>
            <person name="Schuster S.C."/>
        </authorList>
    </citation>
    <scope>NUCLEOTIDE SEQUENCE [LARGE SCALE GENOMIC DNA]</scope>
    <source>
        <strain evidence="4">ATCC 15356 / DSM 50701 / NCIMB 9529 / HD100</strain>
    </source>
</reference>
<evidence type="ECO:0000313" key="3">
    <source>
        <dbReference type="EMBL" id="CAE78792.1"/>
    </source>
</evidence>
<dbReference type="KEGG" id="bba:Bd0847"/>
<keyword evidence="1" id="KW-0175">Coiled coil</keyword>